<name>A0A3M9MR07_9BACT</name>
<keyword evidence="5" id="KW-1185">Reference proteome</keyword>
<proteinExistence type="inferred from homology"/>
<organism evidence="4 5">
    <name type="scientific">Rufibacter immobilis</name>
    <dbReference type="NCBI Taxonomy" id="1348778"/>
    <lineage>
        <taxon>Bacteria</taxon>
        <taxon>Pseudomonadati</taxon>
        <taxon>Bacteroidota</taxon>
        <taxon>Cytophagia</taxon>
        <taxon>Cytophagales</taxon>
        <taxon>Hymenobacteraceae</taxon>
        <taxon>Rufibacter</taxon>
    </lineage>
</organism>
<feature type="compositionally biased region" description="Basic and acidic residues" evidence="2">
    <location>
        <begin position="408"/>
        <end position="418"/>
    </location>
</feature>
<dbReference type="PANTHER" id="PTHR42987">
    <property type="entry name" value="PEPTIDASE S49"/>
    <property type="match status" value="1"/>
</dbReference>
<feature type="domain" description="Peptidase S49" evidence="3">
    <location>
        <begin position="144"/>
        <end position="284"/>
    </location>
</feature>
<protein>
    <recommendedName>
        <fullName evidence="3">Peptidase S49 domain-containing protein</fullName>
    </recommendedName>
</protein>
<evidence type="ECO:0000256" key="1">
    <source>
        <dbReference type="ARBA" id="ARBA00008683"/>
    </source>
</evidence>
<dbReference type="AlphaFoldDB" id="A0A3M9MR07"/>
<feature type="region of interest" description="Disordered" evidence="2">
    <location>
        <begin position="391"/>
        <end position="445"/>
    </location>
</feature>
<comment type="similarity">
    <text evidence="1">Belongs to the peptidase S49 family.</text>
</comment>
<gene>
    <name evidence="4" type="ORF">EFA69_16130</name>
</gene>
<sequence>MKNNFHLASALLRSVWMIEPSYAEANLHVAERFLRGEAVGTRADGNFEKPDAFLAAMAGTVQVTNYTRLEDVPQGSVGVVDFEGPVLKYDTCGSMGTMSFAEHLTRVGNHPNIKAIVVRADTPGGQVYGTDTLSDAVAACPVPVLLFVNDGMLASAGVWAFVPADEIYCSRATDQVGSIGVYQGLVDDTEEQAKTGRKRIQVYATKSTEKNGPYREFAQGNEGPLKAELDFIRDRFEATVRHYRPQVKDEAFYGAMYFAEEAQEMGLIDGIKSFEEVIKRAQELGGETTSSTQSSTNKRQMFSPFKKVAALAGIAAGEVTEAQLAAANAELSAKGIVGASLVEAGLIESMESELTHSEAELEKAQEKAAESAEEIRTLKADLATANTKIAELQKGPAGKTKGSLIQEDADKIQGKQQERPLSSWARKAQERAALTSRREAKTDNQ</sequence>
<accession>A0A3M9MR07</accession>
<dbReference type="Gene3D" id="3.90.226.10">
    <property type="entry name" value="2-enoyl-CoA Hydratase, Chain A, domain 1"/>
    <property type="match status" value="1"/>
</dbReference>
<reference evidence="4 5" key="1">
    <citation type="submission" date="2018-11" db="EMBL/GenBank/DDBJ databases">
        <title>Rufibacter latericius sp. nov., isolated from water in Baiyang Lake.</title>
        <authorList>
            <person name="Yang Y."/>
        </authorList>
    </citation>
    <scope>NUCLEOTIDE SEQUENCE [LARGE SCALE GENOMIC DNA]</scope>
    <source>
        <strain evidence="4 5">MCC P1</strain>
    </source>
</reference>
<dbReference type="InterPro" id="IPR002142">
    <property type="entry name" value="Peptidase_S49"/>
</dbReference>
<evidence type="ECO:0000313" key="4">
    <source>
        <dbReference type="EMBL" id="RNI27645.1"/>
    </source>
</evidence>
<dbReference type="EMBL" id="RJJE01000017">
    <property type="protein sequence ID" value="RNI27645.1"/>
    <property type="molecule type" value="Genomic_DNA"/>
</dbReference>
<evidence type="ECO:0000256" key="2">
    <source>
        <dbReference type="SAM" id="MobiDB-lite"/>
    </source>
</evidence>
<dbReference type="PANTHER" id="PTHR42987:SF4">
    <property type="entry name" value="PROTEASE SOHB-RELATED"/>
    <property type="match status" value="1"/>
</dbReference>
<dbReference type="SUPFAM" id="SSF52096">
    <property type="entry name" value="ClpP/crotonase"/>
    <property type="match status" value="1"/>
</dbReference>
<dbReference type="GO" id="GO:0006508">
    <property type="term" value="P:proteolysis"/>
    <property type="evidence" value="ECO:0007669"/>
    <property type="project" value="InterPro"/>
</dbReference>
<dbReference type="Proteomes" id="UP000271010">
    <property type="component" value="Unassembled WGS sequence"/>
</dbReference>
<feature type="compositionally biased region" description="Basic and acidic residues" evidence="2">
    <location>
        <begin position="436"/>
        <end position="445"/>
    </location>
</feature>
<dbReference type="OrthoDB" id="869112at2"/>
<evidence type="ECO:0000259" key="3">
    <source>
        <dbReference type="Pfam" id="PF01343"/>
    </source>
</evidence>
<dbReference type="Pfam" id="PF01343">
    <property type="entry name" value="Peptidase_S49"/>
    <property type="match status" value="1"/>
</dbReference>
<evidence type="ECO:0000313" key="5">
    <source>
        <dbReference type="Proteomes" id="UP000271010"/>
    </source>
</evidence>
<comment type="caution">
    <text evidence="4">The sequence shown here is derived from an EMBL/GenBank/DDBJ whole genome shotgun (WGS) entry which is preliminary data.</text>
</comment>
<dbReference type="InterPro" id="IPR029045">
    <property type="entry name" value="ClpP/crotonase-like_dom_sf"/>
</dbReference>
<dbReference type="GO" id="GO:0008233">
    <property type="term" value="F:peptidase activity"/>
    <property type="evidence" value="ECO:0007669"/>
    <property type="project" value="InterPro"/>
</dbReference>